<dbReference type="CDD" id="cd00086">
    <property type="entry name" value="homeodomain"/>
    <property type="match status" value="1"/>
</dbReference>
<dbReference type="PANTHER" id="PTHR24340:SF70">
    <property type="entry name" value="NK7.1, ISOFORM A"/>
    <property type="match status" value="1"/>
</dbReference>
<evidence type="ECO:0000256" key="7">
    <source>
        <dbReference type="SAM" id="MobiDB-lite"/>
    </source>
</evidence>
<feature type="region of interest" description="Disordered" evidence="7">
    <location>
        <begin position="422"/>
        <end position="586"/>
    </location>
</feature>
<feature type="compositionally biased region" description="Polar residues" evidence="7">
    <location>
        <begin position="468"/>
        <end position="478"/>
    </location>
</feature>
<reference evidence="10" key="1">
    <citation type="submission" date="2025-08" db="UniProtKB">
        <authorList>
            <consortium name="RefSeq"/>
        </authorList>
    </citation>
    <scope>IDENTIFICATION</scope>
</reference>
<evidence type="ECO:0000313" key="9">
    <source>
        <dbReference type="Proteomes" id="UP000695007"/>
    </source>
</evidence>
<dbReference type="InterPro" id="IPR050394">
    <property type="entry name" value="Homeobox_NK-like"/>
</dbReference>
<dbReference type="GO" id="GO:0005634">
    <property type="term" value="C:nucleus"/>
    <property type="evidence" value="ECO:0007669"/>
    <property type="project" value="UniProtKB-SubCell"/>
</dbReference>
<evidence type="ECO:0000256" key="2">
    <source>
        <dbReference type="ARBA" id="ARBA00023125"/>
    </source>
</evidence>
<feature type="region of interest" description="Disordered" evidence="7">
    <location>
        <begin position="243"/>
        <end position="361"/>
    </location>
</feature>
<dbReference type="InterPro" id="IPR001356">
    <property type="entry name" value="HD"/>
</dbReference>
<feature type="domain" description="Homeobox" evidence="8">
    <location>
        <begin position="355"/>
        <end position="415"/>
    </location>
</feature>
<evidence type="ECO:0000259" key="8">
    <source>
        <dbReference type="PROSITE" id="PS50071"/>
    </source>
</evidence>
<evidence type="ECO:0000256" key="4">
    <source>
        <dbReference type="ARBA" id="ARBA00023242"/>
    </source>
</evidence>
<proteinExistence type="predicted"/>
<dbReference type="GO" id="GO:0000981">
    <property type="term" value="F:DNA-binding transcription factor activity, RNA polymerase II-specific"/>
    <property type="evidence" value="ECO:0007669"/>
    <property type="project" value="InterPro"/>
</dbReference>
<feature type="compositionally biased region" description="Low complexity" evidence="7">
    <location>
        <begin position="452"/>
        <end position="467"/>
    </location>
</feature>
<dbReference type="AlphaFoldDB" id="A0AAJ6YCW3"/>
<feature type="compositionally biased region" description="Polar residues" evidence="7">
    <location>
        <begin position="529"/>
        <end position="550"/>
    </location>
</feature>
<feature type="region of interest" description="Disordered" evidence="7">
    <location>
        <begin position="182"/>
        <end position="213"/>
    </location>
</feature>
<dbReference type="InterPro" id="IPR020479">
    <property type="entry name" value="HD_metazoa"/>
</dbReference>
<dbReference type="PROSITE" id="PS00027">
    <property type="entry name" value="HOMEOBOX_1"/>
    <property type="match status" value="1"/>
</dbReference>
<dbReference type="RefSeq" id="XP_011495613.1">
    <property type="nucleotide sequence ID" value="XM_011497311.1"/>
</dbReference>
<gene>
    <name evidence="10" type="primary">LOC105360416</name>
</gene>
<evidence type="ECO:0000256" key="1">
    <source>
        <dbReference type="ARBA" id="ARBA00004123"/>
    </source>
</evidence>
<dbReference type="Pfam" id="PF00046">
    <property type="entry name" value="Homeodomain"/>
    <property type="match status" value="1"/>
</dbReference>
<evidence type="ECO:0000256" key="5">
    <source>
        <dbReference type="PROSITE-ProRule" id="PRU00108"/>
    </source>
</evidence>
<feature type="region of interest" description="Disordered" evidence="7">
    <location>
        <begin position="138"/>
        <end position="166"/>
    </location>
</feature>
<keyword evidence="3 5" id="KW-0371">Homeobox</keyword>
<feature type="compositionally biased region" description="Low complexity" evidence="7">
    <location>
        <begin position="195"/>
        <end position="212"/>
    </location>
</feature>
<evidence type="ECO:0000256" key="6">
    <source>
        <dbReference type="RuleBase" id="RU000682"/>
    </source>
</evidence>
<feature type="compositionally biased region" description="Low complexity" evidence="7">
    <location>
        <begin position="156"/>
        <end position="166"/>
    </location>
</feature>
<keyword evidence="4 5" id="KW-0539">Nucleus</keyword>
<keyword evidence="2 5" id="KW-0238">DNA-binding</keyword>
<dbReference type="PANTHER" id="PTHR24340">
    <property type="entry name" value="HOMEOBOX PROTEIN NKX"/>
    <property type="match status" value="1"/>
</dbReference>
<protein>
    <submittedName>
        <fullName evidence="10">Homeobox protein Nkx-6.1</fullName>
    </submittedName>
</protein>
<dbReference type="Proteomes" id="UP000695007">
    <property type="component" value="Unplaced"/>
</dbReference>
<dbReference type="PRINTS" id="PR00024">
    <property type="entry name" value="HOMEOBOX"/>
</dbReference>
<sequence>MAQVLLQPGGSFREMPSDAESEEAAAHARGRAASEDGSLGDKSRDAVPIRPPSPSPSRTIAARGTLASWHEHVYATPPRTPTPHRISDILGWGSGWASWGTRPQGKLLAPTPRRFSAGSPLVRAPLPIYSPLPAHSPASVHTGSLTSPPCTPSPASPMMSPASAASYSSTQASVGFQALANHEESDERPLNLTTGPRRACSPSGSPSSSGASFLYARSASPAHQGTTFREPQAEPFLFGLHHHHHHHHHHQPFAHNGGGGQPTSELLVAQPGAKVALRSPGKAPSTLASRNTPAPSNNSVAESGLGLGGTKPSSGGKRKRSEAATKEALPVGLKLASETRPSPADVAEDADSAERKKKKARTTFTGRQIFELEKQFEVKKYLSSSERADMAKLLNVTETQVKIWFQNRRTKWKKQDNISNAEAAEHKNQNNPKSGAQGRLGSKQPSKDTEGSSDSNNSLLVSDGNSVPDSNSSRTVATPESPAPPRPDKQQQQTPGEHDRKIASRDLVAGKGQSRILAVKEPSDDDLEASSSPDGGETSSVNNNGKQSSPTAPPSTDSERPEDEDDEDEDEAATSRATASPEPPNS</sequence>
<feature type="DNA-binding region" description="Homeobox" evidence="5">
    <location>
        <begin position="357"/>
        <end position="416"/>
    </location>
</feature>
<feature type="region of interest" description="Disordered" evidence="7">
    <location>
        <begin position="1"/>
        <end position="63"/>
    </location>
</feature>
<evidence type="ECO:0000313" key="10">
    <source>
        <dbReference type="RefSeq" id="XP_011495613.1"/>
    </source>
</evidence>
<dbReference type="InterPro" id="IPR009057">
    <property type="entry name" value="Homeodomain-like_sf"/>
</dbReference>
<dbReference type="SUPFAM" id="SSF46689">
    <property type="entry name" value="Homeodomain-like"/>
    <property type="match status" value="1"/>
</dbReference>
<name>A0AAJ6YCW3_9HYME</name>
<dbReference type="InterPro" id="IPR017970">
    <property type="entry name" value="Homeobox_CS"/>
</dbReference>
<dbReference type="GO" id="GO:0000978">
    <property type="term" value="F:RNA polymerase II cis-regulatory region sequence-specific DNA binding"/>
    <property type="evidence" value="ECO:0007669"/>
    <property type="project" value="TreeGrafter"/>
</dbReference>
<dbReference type="SMART" id="SM00389">
    <property type="entry name" value="HOX"/>
    <property type="match status" value="1"/>
</dbReference>
<feature type="compositionally biased region" description="Polar residues" evidence="7">
    <location>
        <begin position="286"/>
        <end position="301"/>
    </location>
</feature>
<dbReference type="PROSITE" id="PS50071">
    <property type="entry name" value="HOMEOBOX_2"/>
    <property type="match status" value="1"/>
</dbReference>
<feature type="compositionally biased region" description="Acidic residues" evidence="7">
    <location>
        <begin position="560"/>
        <end position="572"/>
    </location>
</feature>
<feature type="compositionally biased region" description="Basic residues" evidence="7">
    <location>
        <begin position="243"/>
        <end position="252"/>
    </location>
</feature>
<dbReference type="GO" id="GO:0030154">
    <property type="term" value="P:cell differentiation"/>
    <property type="evidence" value="ECO:0007669"/>
    <property type="project" value="TreeGrafter"/>
</dbReference>
<dbReference type="FunFam" id="1.10.10.60:FF:000440">
    <property type="entry name" value="NK7.1, isoform A"/>
    <property type="match status" value="1"/>
</dbReference>
<keyword evidence="9" id="KW-1185">Reference proteome</keyword>
<evidence type="ECO:0000256" key="3">
    <source>
        <dbReference type="ARBA" id="ARBA00023155"/>
    </source>
</evidence>
<organism evidence="9 10">
    <name type="scientific">Ceratosolen solmsi marchali</name>
    <dbReference type="NCBI Taxonomy" id="326594"/>
    <lineage>
        <taxon>Eukaryota</taxon>
        <taxon>Metazoa</taxon>
        <taxon>Ecdysozoa</taxon>
        <taxon>Arthropoda</taxon>
        <taxon>Hexapoda</taxon>
        <taxon>Insecta</taxon>
        <taxon>Pterygota</taxon>
        <taxon>Neoptera</taxon>
        <taxon>Endopterygota</taxon>
        <taxon>Hymenoptera</taxon>
        <taxon>Apocrita</taxon>
        <taxon>Proctotrupomorpha</taxon>
        <taxon>Chalcidoidea</taxon>
        <taxon>Agaonidae</taxon>
        <taxon>Agaoninae</taxon>
        <taxon>Ceratosolen</taxon>
    </lineage>
</organism>
<accession>A0AAJ6YCW3</accession>
<dbReference type="KEGG" id="csol:105360416"/>
<dbReference type="GeneID" id="105360416"/>
<comment type="subcellular location">
    <subcellularLocation>
        <location evidence="1 5 6">Nucleus</location>
    </subcellularLocation>
</comment>
<dbReference type="Gene3D" id="1.10.10.60">
    <property type="entry name" value="Homeodomain-like"/>
    <property type="match status" value="1"/>
</dbReference>